<dbReference type="EMBL" id="MSDO01000001">
    <property type="protein sequence ID" value="OLO06081.1"/>
    <property type="molecule type" value="Genomic_DNA"/>
</dbReference>
<evidence type="ECO:0000256" key="3">
    <source>
        <dbReference type="ARBA" id="ARBA00022475"/>
    </source>
</evidence>
<feature type="transmembrane region" description="Helical" evidence="7">
    <location>
        <begin position="27"/>
        <end position="44"/>
    </location>
</feature>
<keyword evidence="2" id="KW-0813">Transport</keyword>
<evidence type="ECO:0000256" key="5">
    <source>
        <dbReference type="ARBA" id="ARBA00022989"/>
    </source>
</evidence>
<evidence type="ECO:0000256" key="4">
    <source>
        <dbReference type="ARBA" id="ARBA00022692"/>
    </source>
</evidence>
<protein>
    <submittedName>
        <fullName evidence="9">MFS transporter</fullName>
    </submittedName>
</protein>
<dbReference type="PANTHER" id="PTHR43266">
    <property type="entry name" value="MACROLIDE-EFFLUX PROTEIN"/>
    <property type="match status" value="1"/>
</dbReference>
<feature type="domain" description="Phospholipid/glycerol acyltransferase" evidence="8">
    <location>
        <begin position="452"/>
        <end position="568"/>
    </location>
</feature>
<evidence type="ECO:0000256" key="2">
    <source>
        <dbReference type="ARBA" id="ARBA00022448"/>
    </source>
</evidence>
<reference evidence="9 10" key="1">
    <citation type="submission" date="2016-12" db="EMBL/GenBank/DDBJ databases">
        <title>Draft genome sequences of strains Salinicola socius SMB35, Salinicola sp. MH3R3-1 and Chromohalobacter sp. SMB17 from the Verkhnekamsk potash mining region of Russia.</title>
        <authorList>
            <person name="Mavrodi D.V."/>
            <person name="Olsson B.E."/>
            <person name="Korsakova E.S."/>
            <person name="Pyankova A."/>
            <person name="Mavrodi O.V."/>
            <person name="Plotnikova E.G."/>
        </authorList>
    </citation>
    <scope>NUCLEOTIDE SEQUENCE [LARGE SCALE GENOMIC DNA]</scope>
    <source>
        <strain evidence="9 10">SMB35</strain>
    </source>
</reference>
<accession>A0A1Q8SXA8</accession>
<dbReference type="GO" id="GO:0022857">
    <property type="term" value="F:transmembrane transporter activity"/>
    <property type="evidence" value="ECO:0007669"/>
    <property type="project" value="InterPro"/>
</dbReference>
<feature type="transmembrane region" description="Helical" evidence="7">
    <location>
        <begin position="50"/>
        <end position="70"/>
    </location>
</feature>
<feature type="transmembrane region" description="Helical" evidence="7">
    <location>
        <begin position="293"/>
        <end position="310"/>
    </location>
</feature>
<sequence>MISGFLTQRRFAPFFWTQALGAFNDNLFKNILLLLLTFVAVPRYGWDTGLLNNLAAGLFILPFFLFSAWGGTLADHLDKQRLVRRLKLLELVTMIAAAVAVWFELFGLLLALLFMMGTQSALFGPVKYAILPQHLAATELVKGNAWVNLGTFVSILLGTLLAGVLASLDGALGRATIAASLIIIALIGVVVSLKIPAAPPSVAGRVAWRPFSGTWRVMRDGLGEKRVRPALIGISFFWFLGACYLTQLPAWVRDVVHGSEGAVSFLLGAFAVGVGLGALLCSRLSAGRLELGLVPIGALVIGVSGLELASQSGLAGEQLALGELLTMTGFWQMSTLLALVGLGGGLYSVPLYTLMQVASRDERRARMVAANNILNALFMILSAVFGIVVLSVMKLSLFVLFACLGWSALLVGIALLMRNPRPALRLLIFALIQVLYRLRCRGRQHVPATGPALVVCNHVSFMDALVLGGACPRPLRFMMDRPIYENPWVNWFFRIAGAIPVDSDRRDPGGVRRALEEVSRALRNGEVVMIFPEGRLTPDGDVQAFRRGLDLVLARDPVPVVPAALSGLWGSWTSNKDGKALTKWPRRLRARVLLVFGEPIPAGHSPRRTLERRVRGLKRAADQSLASRLGGPI</sequence>
<evidence type="ECO:0000313" key="10">
    <source>
        <dbReference type="Proteomes" id="UP000186878"/>
    </source>
</evidence>
<name>A0A1Q8SXA8_9GAMM</name>
<comment type="subcellular location">
    <subcellularLocation>
        <location evidence="1">Cell membrane</location>
        <topology evidence="1">Multi-pass membrane protein</topology>
    </subcellularLocation>
</comment>
<dbReference type="InterPro" id="IPR011701">
    <property type="entry name" value="MFS"/>
</dbReference>
<evidence type="ECO:0000256" key="7">
    <source>
        <dbReference type="SAM" id="Phobius"/>
    </source>
</evidence>
<feature type="transmembrane region" description="Helical" evidence="7">
    <location>
        <begin position="398"/>
        <end position="416"/>
    </location>
</feature>
<feature type="transmembrane region" description="Helical" evidence="7">
    <location>
        <begin position="230"/>
        <end position="250"/>
    </location>
</feature>
<feature type="transmembrane region" description="Helical" evidence="7">
    <location>
        <begin position="262"/>
        <end position="281"/>
    </location>
</feature>
<evidence type="ECO:0000256" key="6">
    <source>
        <dbReference type="ARBA" id="ARBA00023136"/>
    </source>
</evidence>
<dbReference type="SUPFAM" id="SSF103473">
    <property type="entry name" value="MFS general substrate transporter"/>
    <property type="match status" value="1"/>
</dbReference>
<keyword evidence="3" id="KW-1003">Cell membrane</keyword>
<dbReference type="RefSeq" id="WP_075568251.1">
    <property type="nucleotide sequence ID" value="NZ_MSDO01000001.1"/>
</dbReference>
<feature type="transmembrane region" description="Helical" evidence="7">
    <location>
        <begin position="373"/>
        <end position="392"/>
    </location>
</feature>
<dbReference type="SUPFAM" id="SSF69593">
    <property type="entry name" value="Glycerol-3-phosphate (1)-acyltransferase"/>
    <property type="match status" value="1"/>
</dbReference>
<gene>
    <name evidence="9" type="ORF">BTW07_00855</name>
</gene>
<comment type="caution">
    <text evidence="9">The sequence shown here is derived from an EMBL/GenBank/DDBJ whole genome shotgun (WGS) entry which is preliminary data.</text>
</comment>
<proteinExistence type="predicted"/>
<dbReference type="PANTHER" id="PTHR43266:SF2">
    <property type="entry name" value="MAJOR FACILITATOR SUPERFAMILY (MFS) PROFILE DOMAIN-CONTAINING PROTEIN"/>
    <property type="match status" value="1"/>
</dbReference>
<dbReference type="InterPro" id="IPR002123">
    <property type="entry name" value="Plipid/glycerol_acylTrfase"/>
</dbReference>
<evidence type="ECO:0000259" key="8">
    <source>
        <dbReference type="SMART" id="SM00563"/>
    </source>
</evidence>
<feature type="transmembrane region" description="Helical" evidence="7">
    <location>
        <begin position="91"/>
        <end position="116"/>
    </location>
</feature>
<dbReference type="InterPro" id="IPR036259">
    <property type="entry name" value="MFS_trans_sf"/>
</dbReference>
<dbReference type="Pfam" id="PF07690">
    <property type="entry name" value="MFS_1"/>
    <property type="match status" value="1"/>
</dbReference>
<keyword evidence="6 7" id="KW-0472">Membrane</keyword>
<keyword evidence="10" id="KW-1185">Reference proteome</keyword>
<dbReference type="OrthoDB" id="9803968at2"/>
<evidence type="ECO:0000256" key="1">
    <source>
        <dbReference type="ARBA" id="ARBA00004651"/>
    </source>
</evidence>
<evidence type="ECO:0000313" key="9">
    <source>
        <dbReference type="EMBL" id="OLO06081.1"/>
    </source>
</evidence>
<dbReference type="AlphaFoldDB" id="A0A1Q8SXA8"/>
<dbReference type="GO" id="GO:0016746">
    <property type="term" value="F:acyltransferase activity"/>
    <property type="evidence" value="ECO:0007669"/>
    <property type="project" value="InterPro"/>
</dbReference>
<dbReference type="Pfam" id="PF01553">
    <property type="entry name" value="Acyltransferase"/>
    <property type="match status" value="1"/>
</dbReference>
<dbReference type="Proteomes" id="UP000186878">
    <property type="component" value="Unassembled WGS sequence"/>
</dbReference>
<feature type="transmembrane region" description="Helical" evidence="7">
    <location>
        <begin position="175"/>
        <end position="196"/>
    </location>
</feature>
<feature type="transmembrane region" description="Helical" evidence="7">
    <location>
        <begin position="145"/>
        <end position="168"/>
    </location>
</feature>
<keyword evidence="4 7" id="KW-0812">Transmembrane</keyword>
<dbReference type="SMART" id="SM00563">
    <property type="entry name" value="PlsC"/>
    <property type="match status" value="1"/>
</dbReference>
<dbReference type="STRING" id="404433.BTW07_00855"/>
<keyword evidence="5 7" id="KW-1133">Transmembrane helix</keyword>
<dbReference type="Gene3D" id="1.20.1250.20">
    <property type="entry name" value="MFS general substrate transporter like domains"/>
    <property type="match status" value="1"/>
</dbReference>
<feature type="transmembrane region" description="Helical" evidence="7">
    <location>
        <begin position="330"/>
        <end position="352"/>
    </location>
</feature>
<dbReference type="CDD" id="cd07989">
    <property type="entry name" value="LPLAT_AGPAT-like"/>
    <property type="match status" value="1"/>
</dbReference>
<organism evidence="9 10">
    <name type="scientific">Salinicola socius</name>
    <dbReference type="NCBI Taxonomy" id="404433"/>
    <lineage>
        <taxon>Bacteria</taxon>
        <taxon>Pseudomonadati</taxon>
        <taxon>Pseudomonadota</taxon>
        <taxon>Gammaproteobacteria</taxon>
        <taxon>Oceanospirillales</taxon>
        <taxon>Halomonadaceae</taxon>
        <taxon>Salinicola</taxon>
    </lineage>
</organism>
<dbReference type="GO" id="GO:0005886">
    <property type="term" value="C:plasma membrane"/>
    <property type="evidence" value="ECO:0007669"/>
    <property type="project" value="UniProtKB-SubCell"/>
</dbReference>
<dbReference type="CDD" id="cd06173">
    <property type="entry name" value="MFS_MefA_like"/>
    <property type="match status" value="1"/>
</dbReference>